<dbReference type="InterPro" id="IPR058533">
    <property type="entry name" value="Cation_efflux_TM"/>
</dbReference>
<evidence type="ECO:0000256" key="4">
    <source>
        <dbReference type="ARBA" id="ARBA00022692"/>
    </source>
</evidence>
<organism evidence="11 12">
    <name type="scientific">Rhizobium redzepovicii</name>
    <dbReference type="NCBI Taxonomy" id="2867518"/>
    <lineage>
        <taxon>Bacteria</taxon>
        <taxon>Pseudomonadati</taxon>
        <taxon>Pseudomonadota</taxon>
        <taxon>Alphaproteobacteria</taxon>
        <taxon>Hyphomicrobiales</taxon>
        <taxon>Rhizobiaceae</taxon>
        <taxon>Rhizobium/Agrobacterium group</taxon>
        <taxon>Rhizobium</taxon>
    </lineage>
</organism>
<evidence type="ECO:0000313" key="11">
    <source>
        <dbReference type="EMBL" id="MDR9764110.1"/>
    </source>
</evidence>
<comment type="caution">
    <text evidence="11">The sequence shown here is derived from an EMBL/GenBank/DDBJ whole genome shotgun (WGS) entry which is preliminary data.</text>
</comment>
<evidence type="ECO:0000256" key="2">
    <source>
        <dbReference type="ARBA" id="ARBA00008114"/>
    </source>
</evidence>
<comment type="subcellular location">
    <subcellularLocation>
        <location evidence="1">Membrane</location>
        <topology evidence="1">Multi-pass membrane protein</topology>
    </subcellularLocation>
</comment>
<evidence type="ECO:0000256" key="5">
    <source>
        <dbReference type="ARBA" id="ARBA00022989"/>
    </source>
</evidence>
<dbReference type="SUPFAM" id="SSF161111">
    <property type="entry name" value="Cation efflux protein transmembrane domain-like"/>
    <property type="match status" value="1"/>
</dbReference>
<feature type="transmembrane region" description="Helical" evidence="8">
    <location>
        <begin position="156"/>
        <end position="178"/>
    </location>
</feature>
<gene>
    <name evidence="11" type="ORF">RJJ37_31580</name>
</gene>
<evidence type="ECO:0000313" key="12">
    <source>
        <dbReference type="Proteomes" id="UP001269402"/>
    </source>
</evidence>
<feature type="region of interest" description="Disordered" evidence="7">
    <location>
        <begin position="18"/>
        <end position="40"/>
    </location>
</feature>
<evidence type="ECO:0000256" key="1">
    <source>
        <dbReference type="ARBA" id="ARBA00004141"/>
    </source>
</evidence>
<keyword evidence="3" id="KW-0813">Transport</keyword>
<dbReference type="InterPro" id="IPR027470">
    <property type="entry name" value="Cation_efflux_CTD"/>
</dbReference>
<dbReference type="Gene3D" id="1.20.1510.10">
    <property type="entry name" value="Cation efflux protein transmembrane domain"/>
    <property type="match status" value="1"/>
</dbReference>
<evidence type="ECO:0000256" key="3">
    <source>
        <dbReference type="ARBA" id="ARBA00022448"/>
    </source>
</evidence>
<evidence type="ECO:0000259" key="10">
    <source>
        <dbReference type="Pfam" id="PF16916"/>
    </source>
</evidence>
<feature type="transmembrane region" description="Helical" evidence="8">
    <location>
        <begin position="199"/>
        <end position="217"/>
    </location>
</feature>
<dbReference type="InterPro" id="IPR050291">
    <property type="entry name" value="CDF_Transporter"/>
</dbReference>
<comment type="similarity">
    <text evidence="2">Belongs to the cation diffusion facilitator (CDF) transporter (TC 2.A.4) family.</text>
</comment>
<keyword evidence="6 8" id="KW-0472">Membrane</keyword>
<dbReference type="PANTHER" id="PTHR43840:SF15">
    <property type="entry name" value="MITOCHONDRIAL METAL TRANSPORTER 1-RELATED"/>
    <property type="match status" value="1"/>
</dbReference>
<sequence>MLSDIKELFGFGQPGHAHSNAHGAHGHAHSEGGHGHTHGVVDPSIASSERGIWAIKWSFVILAITAALQLVVVFYSGSVALLADTVHNVGDAATAIPLWIAFSLVRRAATKTFNYGLGRVEDYAGLLIVLIILFSALVAGYEAIDRLINPQPITQLMAVAVAGVVGFIGNEAVAVFRIRVGREMNSAALIADGYHARTDGLTSLAVVLGALGVWVGFPLADPIIGLLITLAIFGIVWQSARAVVTRSLDGVEPGIADEIHHAAERVKGIDGVVNVKARWLGHKLHADVVVAVDPSKTISEANLIAAALRRELQGHLPSLGNATVQFGDQGAAATAPASLDHGHGHHHAPAPFTVSSRLATGLLEIIDTPDGERMRLSISKHAKGLEAVVEIARQDCVERLPLLPSPTDHHALVSALAPAEPHEFDAVLKLMAGIEVDDLPFRMEEPEGHHH</sequence>
<accession>A0AAW8PC47</accession>
<feature type="domain" description="Cation efflux protein transmembrane" evidence="9">
    <location>
        <begin position="57"/>
        <end position="243"/>
    </location>
</feature>
<feature type="transmembrane region" description="Helical" evidence="8">
    <location>
        <begin position="59"/>
        <end position="83"/>
    </location>
</feature>
<name>A0AAW8PC47_9HYPH</name>
<feature type="transmembrane region" description="Helical" evidence="8">
    <location>
        <begin position="89"/>
        <end position="105"/>
    </location>
</feature>
<evidence type="ECO:0000256" key="6">
    <source>
        <dbReference type="ARBA" id="ARBA00023136"/>
    </source>
</evidence>
<feature type="domain" description="Cation efflux protein cytoplasmic" evidence="10">
    <location>
        <begin position="256"/>
        <end position="325"/>
    </location>
</feature>
<proteinExistence type="inferred from homology"/>
<dbReference type="Pfam" id="PF01545">
    <property type="entry name" value="Cation_efflux"/>
    <property type="match status" value="1"/>
</dbReference>
<keyword evidence="5 8" id="KW-1133">Transmembrane helix</keyword>
<dbReference type="SUPFAM" id="SSF160240">
    <property type="entry name" value="Cation efflux protein cytoplasmic domain-like"/>
    <property type="match status" value="1"/>
</dbReference>
<dbReference type="InterPro" id="IPR002524">
    <property type="entry name" value="Cation_efflux"/>
</dbReference>
<dbReference type="Gene3D" id="3.30.70.1350">
    <property type="entry name" value="Cation efflux protein, cytoplasmic domain"/>
    <property type="match status" value="1"/>
</dbReference>
<dbReference type="InterPro" id="IPR027469">
    <property type="entry name" value="Cation_efflux_TMD_sf"/>
</dbReference>
<protein>
    <submittedName>
        <fullName evidence="11">Cation diffusion facilitator family transporter</fullName>
    </submittedName>
</protein>
<dbReference type="FunFam" id="1.20.1510.10:FF:000006">
    <property type="entry name" value="Divalent cation efflux transporter"/>
    <property type="match status" value="1"/>
</dbReference>
<dbReference type="InterPro" id="IPR036837">
    <property type="entry name" value="Cation_efflux_CTD_sf"/>
</dbReference>
<feature type="transmembrane region" description="Helical" evidence="8">
    <location>
        <begin position="126"/>
        <end position="144"/>
    </location>
</feature>
<evidence type="ECO:0000256" key="8">
    <source>
        <dbReference type="SAM" id="Phobius"/>
    </source>
</evidence>
<dbReference type="Pfam" id="PF16916">
    <property type="entry name" value="ZT_dimer"/>
    <property type="match status" value="1"/>
</dbReference>
<reference evidence="12" key="1">
    <citation type="submission" date="2023-07" db="EMBL/GenBank/DDBJ databases">
        <title>Genomic characterization of faba bean (Vicia faba) microsymbionts in Mexican soils.</title>
        <authorList>
            <person name="Rivera Orduna F.N."/>
            <person name="Guevara-Luna J."/>
            <person name="Yan J."/>
            <person name="Arroyo-Herrera I."/>
            <person name="Li Y."/>
            <person name="Vasquez-Murrieta M.S."/>
            <person name="Wang E.T."/>
        </authorList>
    </citation>
    <scope>NUCLEOTIDE SEQUENCE [LARGE SCALE GENOMIC DNA]</scope>
    <source>
        <strain evidence="12">CH6</strain>
    </source>
</reference>
<evidence type="ECO:0000259" key="9">
    <source>
        <dbReference type="Pfam" id="PF01545"/>
    </source>
</evidence>
<dbReference type="RefSeq" id="WP_310808819.1">
    <property type="nucleotide sequence ID" value="NZ_JAVLSH010000025.1"/>
</dbReference>
<dbReference type="PANTHER" id="PTHR43840">
    <property type="entry name" value="MITOCHONDRIAL METAL TRANSPORTER 1-RELATED"/>
    <property type="match status" value="1"/>
</dbReference>
<keyword evidence="4 8" id="KW-0812">Transmembrane</keyword>
<dbReference type="GO" id="GO:0016020">
    <property type="term" value="C:membrane"/>
    <property type="evidence" value="ECO:0007669"/>
    <property type="project" value="UniProtKB-SubCell"/>
</dbReference>
<dbReference type="GO" id="GO:0008324">
    <property type="term" value="F:monoatomic cation transmembrane transporter activity"/>
    <property type="evidence" value="ECO:0007669"/>
    <property type="project" value="InterPro"/>
</dbReference>
<dbReference type="EMBL" id="JAVLSH010000025">
    <property type="protein sequence ID" value="MDR9764110.1"/>
    <property type="molecule type" value="Genomic_DNA"/>
</dbReference>
<dbReference type="Proteomes" id="UP001269402">
    <property type="component" value="Unassembled WGS sequence"/>
</dbReference>
<evidence type="ECO:0000256" key="7">
    <source>
        <dbReference type="SAM" id="MobiDB-lite"/>
    </source>
</evidence>
<dbReference type="AlphaFoldDB" id="A0AAW8PC47"/>
<dbReference type="NCBIfam" id="TIGR01297">
    <property type="entry name" value="CDF"/>
    <property type="match status" value="1"/>
</dbReference>
<keyword evidence="12" id="KW-1185">Reference proteome</keyword>